<dbReference type="Proteomes" id="UP000237347">
    <property type="component" value="Unassembled WGS sequence"/>
</dbReference>
<proteinExistence type="predicted"/>
<feature type="region of interest" description="Disordered" evidence="1">
    <location>
        <begin position="1"/>
        <end position="34"/>
    </location>
</feature>
<keyword evidence="3" id="KW-1185">Reference proteome</keyword>
<protein>
    <submittedName>
        <fullName evidence="2">Glutamate--trna ligase</fullName>
    </submittedName>
</protein>
<organism evidence="2 3">
    <name type="scientific">Quercus suber</name>
    <name type="common">Cork oak</name>
    <dbReference type="NCBI Taxonomy" id="58331"/>
    <lineage>
        <taxon>Eukaryota</taxon>
        <taxon>Viridiplantae</taxon>
        <taxon>Streptophyta</taxon>
        <taxon>Embryophyta</taxon>
        <taxon>Tracheophyta</taxon>
        <taxon>Spermatophyta</taxon>
        <taxon>Magnoliopsida</taxon>
        <taxon>eudicotyledons</taxon>
        <taxon>Gunneridae</taxon>
        <taxon>Pentapetalae</taxon>
        <taxon>rosids</taxon>
        <taxon>fabids</taxon>
        <taxon>Fagales</taxon>
        <taxon>Fagaceae</taxon>
        <taxon>Quercus</taxon>
    </lineage>
</organism>
<evidence type="ECO:0000313" key="2">
    <source>
        <dbReference type="EMBL" id="KAK7840837.1"/>
    </source>
</evidence>
<accession>A0AAW0KPW1</accession>
<evidence type="ECO:0000256" key="1">
    <source>
        <dbReference type="SAM" id="MobiDB-lite"/>
    </source>
</evidence>
<dbReference type="EMBL" id="PKMF04000253">
    <property type="protein sequence ID" value="KAK7840837.1"/>
    <property type="molecule type" value="Genomic_DNA"/>
</dbReference>
<keyword evidence="2" id="KW-0436">Ligase</keyword>
<dbReference type="AlphaFoldDB" id="A0AAW0KPW1"/>
<sequence length="108" mass="12257">MDGGHMQQPPISPDQLDNPYLLTDLTDHTGQQQPPILHKLHGTYVLLRYIARVASLPNFYGQNAYESGQLFSVNVLLHSNPVIASSQIDEWLEYAPYSNKRESNQLSY</sequence>
<name>A0AAW0KPW1_QUESU</name>
<evidence type="ECO:0000313" key="3">
    <source>
        <dbReference type="Proteomes" id="UP000237347"/>
    </source>
</evidence>
<comment type="caution">
    <text evidence="2">The sequence shown here is derived from an EMBL/GenBank/DDBJ whole genome shotgun (WGS) entry which is preliminary data.</text>
</comment>
<gene>
    <name evidence="2" type="ORF">CFP56_016164</name>
</gene>
<reference evidence="2 3" key="1">
    <citation type="journal article" date="2018" name="Sci. Data">
        <title>The draft genome sequence of cork oak.</title>
        <authorList>
            <person name="Ramos A.M."/>
            <person name="Usie A."/>
            <person name="Barbosa P."/>
            <person name="Barros P.M."/>
            <person name="Capote T."/>
            <person name="Chaves I."/>
            <person name="Simoes F."/>
            <person name="Abreu I."/>
            <person name="Carrasquinho I."/>
            <person name="Faro C."/>
            <person name="Guimaraes J.B."/>
            <person name="Mendonca D."/>
            <person name="Nobrega F."/>
            <person name="Rodrigues L."/>
            <person name="Saibo N.J.M."/>
            <person name="Varela M.C."/>
            <person name="Egas C."/>
            <person name="Matos J."/>
            <person name="Miguel C.M."/>
            <person name="Oliveira M.M."/>
            <person name="Ricardo C.P."/>
            <person name="Goncalves S."/>
        </authorList>
    </citation>
    <scope>NUCLEOTIDE SEQUENCE [LARGE SCALE GENOMIC DNA]</scope>
    <source>
        <strain evidence="3">cv. HL8</strain>
    </source>
</reference>
<dbReference type="GO" id="GO:0016874">
    <property type="term" value="F:ligase activity"/>
    <property type="evidence" value="ECO:0007669"/>
    <property type="project" value="UniProtKB-KW"/>
</dbReference>